<organism evidence="2 3">
    <name type="scientific">Parascaris univalens</name>
    <name type="common">Nematode worm</name>
    <dbReference type="NCBI Taxonomy" id="6257"/>
    <lineage>
        <taxon>Eukaryota</taxon>
        <taxon>Metazoa</taxon>
        <taxon>Ecdysozoa</taxon>
        <taxon>Nematoda</taxon>
        <taxon>Chromadorea</taxon>
        <taxon>Rhabditida</taxon>
        <taxon>Spirurina</taxon>
        <taxon>Ascaridomorpha</taxon>
        <taxon>Ascaridoidea</taxon>
        <taxon>Ascarididae</taxon>
        <taxon>Parascaris</taxon>
    </lineage>
</organism>
<reference evidence="3" key="1">
    <citation type="submission" date="2022-11" db="UniProtKB">
        <authorList>
            <consortium name="WormBaseParasite"/>
        </authorList>
    </citation>
    <scope>IDENTIFICATION</scope>
</reference>
<proteinExistence type="predicted"/>
<dbReference type="AlphaFoldDB" id="A0A915B9I6"/>
<keyword evidence="1" id="KW-1133">Transmembrane helix</keyword>
<protein>
    <submittedName>
        <fullName evidence="3">Palmitoyltransferase</fullName>
    </submittedName>
</protein>
<name>A0A915B9I6_PARUN</name>
<sequence length="98" mass="11482">MVRIHVLMWLGSFFLWYLLYVSSFCALIFPYGIFSLFGYLFIWKLLWSLTVCSLLSVAFTTPAGIPKKFAPPDEFVEKYSRSLLQAIAEWVCYFCCYC</sequence>
<dbReference type="Proteomes" id="UP000887569">
    <property type="component" value="Unplaced"/>
</dbReference>
<dbReference type="WBParaSite" id="PgR032X_g012_t02">
    <property type="protein sequence ID" value="PgR032X_g012_t02"/>
    <property type="gene ID" value="PgR032X_g012"/>
</dbReference>
<feature type="transmembrane region" description="Helical" evidence="1">
    <location>
        <begin position="7"/>
        <end position="31"/>
    </location>
</feature>
<keyword evidence="2" id="KW-1185">Reference proteome</keyword>
<keyword evidence="1" id="KW-0812">Transmembrane</keyword>
<evidence type="ECO:0000313" key="2">
    <source>
        <dbReference type="Proteomes" id="UP000887569"/>
    </source>
</evidence>
<feature type="transmembrane region" description="Helical" evidence="1">
    <location>
        <begin position="37"/>
        <end position="59"/>
    </location>
</feature>
<evidence type="ECO:0000256" key="1">
    <source>
        <dbReference type="SAM" id="Phobius"/>
    </source>
</evidence>
<accession>A0A915B9I6</accession>
<evidence type="ECO:0000313" key="3">
    <source>
        <dbReference type="WBParaSite" id="PgR032X_g012_t02"/>
    </source>
</evidence>
<keyword evidence="1" id="KW-0472">Membrane</keyword>